<evidence type="ECO:0000256" key="3">
    <source>
        <dbReference type="SAM" id="MobiDB-lite"/>
    </source>
</evidence>
<dbReference type="GO" id="GO:0000932">
    <property type="term" value="C:P-body"/>
    <property type="evidence" value="ECO:0007669"/>
    <property type="project" value="TreeGrafter"/>
</dbReference>
<feature type="region of interest" description="Disordered" evidence="3">
    <location>
        <begin position="633"/>
        <end position="662"/>
    </location>
</feature>
<feature type="region of interest" description="Disordered" evidence="3">
    <location>
        <begin position="529"/>
        <end position="552"/>
    </location>
</feature>
<dbReference type="PANTHER" id="PTHR16290:SF0">
    <property type="entry name" value="DECAPPING PROTEIN 1, ISOFORM A"/>
    <property type="match status" value="1"/>
</dbReference>
<dbReference type="PANTHER" id="PTHR16290">
    <property type="entry name" value="TRANSCRIPTION FACTOR SMIF DECAPPING ENZYME DCP1"/>
    <property type="match status" value="1"/>
</dbReference>
<evidence type="ECO:0000313" key="5">
    <source>
        <dbReference type="Proteomes" id="UP000824540"/>
    </source>
</evidence>
<evidence type="ECO:0000256" key="2">
    <source>
        <dbReference type="ARBA" id="ARBA00022490"/>
    </source>
</evidence>
<dbReference type="GO" id="GO:0003729">
    <property type="term" value="F:mRNA binding"/>
    <property type="evidence" value="ECO:0007669"/>
    <property type="project" value="TreeGrafter"/>
</dbReference>
<feature type="region of interest" description="Disordered" evidence="3">
    <location>
        <begin position="472"/>
        <end position="497"/>
    </location>
</feature>
<comment type="caution">
    <text evidence="4">The sequence shown here is derived from an EMBL/GenBank/DDBJ whole genome shotgun (WGS) entry which is preliminary data.</text>
</comment>
<feature type="compositionally biased region" description="Pro residues" evidence="3">
    <location>
        <begin position="531"/>
        <end position="545"/>
    </location>
</feature>
<comment type="subcellular location">
    <subcellularLocation>
        <location evidence="1">Cytoplasm</location>
    </subcellularLocation>
</comment>
<dbReference type="Proteomes" id="UP000824540">
    <property type="component" value="Unassembled WGS sequence"/>
</dbReference>
<protein>
    <submittedName>
        <fullName evidence="4">Uncharacterized protein</fullName>
    </submittedName>
</protein>
<dbReference type="AlphaFoldDB" id="A0A8T2MPN3"/>
<dbReference type="InterPro" id="IPR010334">
    <property type="entry name" value="Dcp1"/>
</dbReference>
<organism evidence="4 5">
    <name type="scientific">Albula glossodonta</name>
    <name type="common">roundjaw bonefish</name>
    <dbReference type="NCBI Taxonomy" id="121402"/>
    <lineage>
        <taxon>Eukaryota</taxon>
        <taxon>Metazoa</taxon>
        <taxon>Chordata</taxon>
        <taxon>Craniata</taxon>
        <taxon>Vertebrata</taxon>
        <taxon>Euteleostomi</taxon>
        <taxon>Actinopterygii</taxon>
        <taxon>Neopterygii</taxon>
        <taxon>Teleostei</taxon>
        <taxon>Albuliformes</taxon>
        <taxon>Albulidae</taxon>
        <taxon>Albula</taxon>
    </lineage>
</organism>
<accession>A0A8T2MPN3</accession>
<gene>
    <name evidence="4" type="ORF">JZ751_018454</name>
</gene>
<feature type="region of interest" description="Disordered" evidence="3">
    <location>
        <begin position="433"/>
        <end position="459"/>
    </location>
</feature>
<keyword evidence="5" id="KW-1185">Reference proteome</keyword>
<dbReference type="GO" id="GO:0000290">
    <property type="term" value="P:deadenylation-dependent decapping of nuclear-transcribed mRNA"/>
    <property type="evidence" value="ECO:0007669"/>
    <property type="project" value="InterPro"/>
</dbReference>
<name>A0A8T2MPN3_9TELE</name>
<keyword evidence="2" id="KW-0963">Cytoplasm</keyword>
<dbReference type="GO" id="GO:0031087">
    <property type="term" value="P:deadenylation-independent decapping of nuclear-transcribed mRNA"/>
    <property type="evidence" value="ECO:0007669"/>
    <property type="project" value="TreeGrafter"/>
</dbReference>
<dbReference type="EMBL" id="JAFBMS010003071">
    <property type="protein sequence ID" value="KAG9327871.1"/>
    <property type="molecule type" value="Genomic_DNA"/>
</dbReference>
<sequence>MEAESPAAKLFSQSIVKHPPPTPLMLTLSSPPHPTVTIYSIWFYDKSDCQRIAQLMARVGQRSTAQAEEEVVANRCVKCYLACHAALEICCPSNQVVKQEALQAQQAPPDRTTPSRTNGCVEDRPIDILELLSRAKEEYQRVSAPRLYPAATYTLPESDITMNSHSEQCTDRHIRVRLKRVLWGIAQERGDMWGSSPLSPRPGLPSAELSVIAPLQSNKQQICSKAQHGSTLPLCTMWIALSYQLQMGKALITEPSASQPLAALRHQNQLGAQQCIPSHFGSHTPHCVCHSHNVPSVMVSPREAERERGAEEQVIYLQTASQTGEPDVSTNAEAVAGLEAVKPAGEAMERVGGQPEKVCYYASVSTLRRAAIPFAITRPASNATTATDARALPDLISCLFCPPGCEMSLVQHLHPGLKQITVEELFGSSVPKEVPLMGQQNPGGSEKTPADSFLHSHSTAPPFPFEPQLLPRLNADPGGDRGGTATLPKTDRHLAPGLVPLPDVKGVPGYALHPSPVFLGAGAVQSASPLLPEPLGPTPQAPRCPPNGASYGPQSLLGQLKPDPALSKPSLAPNFLPAQLATPESFREPITKPTPYSSIPTASIQMVPLKAGPAVSRAEPSVLLSPSVFQHSVTKTPELDRKPAPPSPSSALSGTEPPSPFNRLQLQDTLIHLIKVQH</sequence>
<dbReference type="OrthoDB" id="440673at2759"/>
<evidence type="ECO:0000256" key="1">
    <source>
        <dbReference type="ARBA" id="ARBA00004496"/>
    </source>
</evidence>
<dbReference type="GO" id="GO:0008047">
    <property type="term" value="F:enzyme activator activity"/>
    <property type="evidence" value="ECO:0007669"/>
    <property type="project" value="InterPro"/>
</dbReference>
<evidence type="ECO:0000313" key="4">
    <source>
        <dbReference type="EMBL" id="KAG9327871.1"/>
    </source>
</evidence>
<proteinExistence type="predicted"/>
<reference evidence="4" key="1">
    <citation type="thesis" date="2021" institute="BYU ScholarsArchive" country="Provo, UT, USA">
        <title>Applications of and Algorithms for Genome Assembly and Genomic Analyses with an Emphasis on Marine Teleosts.</title>
        <authorList>
            <person name="Pickett B.D."/>
        </authorList>
    </citation>
    <scope>NUCLEOTIDE SEQUENCE</scope>
    <source>
        <strain evidence="4">HI-2016</strain>
    </source>
</reference>